<evidence type="ECO:0000256" key="2">
    <source>
        <dbReference type="SAM" id="MobiDB-lite"/>
    </source>
</evidence>
<feature type="region of interest" description="Disordered" evidence="2">
    <location>
        <begin position="449"/>
        <end position="649"/>
    </location>
</feature>
<dbReference type="EMBL" id="BMAR01000001">
    <property type="protein sequence ID" value="GFR40495.1"/>
    <property type="molecule type" value="Genomic_DNA"/>
</dbReference>
<gene>
    <name evidence="3" type="ORF">Agub_g1063</name>
</gene>
<feature type="compositionally biased region" description="Pro residues" evidence="2">
    <location>
        <begin position="581"/>
        <end position="594"/>
    </location>
</feature>
<sequence>MLAQQDSLTTQQVPQSTGVLQPVEQQQPIVLSPSSTLPDENTVHRMDAAALAAAYRLRIAQAAASPAPAATTQSIRTTSAARLLTFVNNSPHPTPTVHGNDQHSVQNLERKWKLLYGTMKSHSQAAADVLMKQAQSTSQVEELVQLLLTQLKAGAEERLRLQQLVLQERSQLMAQAEEAAQLHQRLHSSEHLSTAVQVVTESLQGQLSQAREALEASSREKQGLAEQVAQLSEQVRQLTEQLSVTTECRTRGDALIAEQAAVIETLRQQLQEQAATASQLAEDKADLESQLQGVLRAEQELTGHLRETHAAIEGQLAALRDQLKAERQKRAAVVKRRGELQGQVEQLQAQVAAQQAEMTALVERLARGGGVSQPHATQPAPARGPAQPPSHVGPTASSSAKAVALQAAAHVRHTAAAAGGAVPGHRLAAGMAAAAASPAAAAGASSAAGTAAGAADRRSRSTLRPSSANGRPASKSPTTSTASGVRRPASARRSATHSPSASAATEGELDEASSGPSTATATPVTLHVPSSLTPFDESKRTAPPRQPMFEKEAVATAHGSNGPPQAAQHERSSGGVATGAQPPPSPPINLPPYPAQSTDQGGGGGNRRRSISPEPSRASLNAVQHARRASPGVDRANKPNTAAMGTWLP</sequence>
<proteinExistence type="predicted"/>
<dbReference type="AlphaFoldDB" id="A0AAD3DEV3"/>
<name>A0AAD3DEV3_9CHLO</name>
<feature type="compositionally biased region" description="Low complexity" evidence="2">
    <location>
        <begin position="472"/>
        <end position="504"/>
    </location>
</feature>
<dbReference type="Proteomes" id="UP001054857">
    <property type="component" value="Unassembled WGS sequence"/>
</dbReference>
<reference evidence="3 4" key="1">
    <citation type="journal article" date="2021" name="Sci. Rep.">
        <title>Genome sequencing of the multicellular alga Astrephomene provides insights into convergent evolution of germ-soma differentiation.</title>
        <authorList>
            <person name="Yamashita S."/>
            <person name="Yamamoto K."/>
            <person name="Matsuzaki R."/>
            <person name="Suzuki S."/>
            <person name="Yamaguchi H."/>
            <person name="Hirooka S."/>
            <person name="Minakuchi Y."/>
            <person name="Miyagishima S."/>
            <person name="Kawachi M."/>
            <person name="Toyoda A."/>
            <person name="Nozaki H."/>
        </authorList>
    </citation>
    <scope>NUCLEOTIDE SEQUENCE [LARGE SCALE GENOMIC DNA]</scope>
    <source>
        <strain evidence="3 4">NIES-4017</strain>
    </source>
</reference>
<feature type="coiled-coil region" evidence="1">
    <location>
        <begin position="200"/>
        <end position="364"/>
    </location>
</feature>
<protein>
    <submittedName>
        <fullName evidence="3">Uncharacterized protein</fullName>
    </submittedName>
</protein>
<keyword evidence="1" id="KW-0175">Coiled coil</keyword>
<comment type="caution">
    <text evidence="3">The sequence shown here is derived from an EMBL/GenBank/DDBJ whole genome shotgun (WGS) entry which is preliminary data.</text>
</comment>
<keyword evidence="4" id="KW-1185">Reference proteome</keyword>
<feature type="region of interest" description="Disordered" evidence="2">
    <location>
        <begin position="1"/>
        <end position="25"/>
    </location>
</feature>
<feature type="region of interest" description="Disordered" evidence="2">
    <location>
        <begin position="367"/>
        <end position="405"/>
    </location>
</feature>
<accession>A0AAD3DEV3</accession>
<evidence type="ECO:0000313" key="4">
    <source>
        <dbReference type="Proteomes" id="UP001054857"/>
    </source>
</evidence>
<feature type="compositionally biased region" description="Low complexity" evidence="2">
    <location>
        <begin position="376"/>
        <end position="385"/>
    </location>
</feature>
<organism evidence="3 4">
    <name type="scientific">Astrephomene gubernaculifera</name>
    <dbReference type="NCBI Taxonomy" id="47775"/>
    <lineage>
        <taxon>Eukaryota</taxon>
        <taxon>Viridiplantae</taxon>
        <taxon>Chlorophyta</taxon>
        <taxon>core chlorophytes</taxon>
        <taxon>Chlorophyceae</taxon>
        <taxon>CS clade</taxon>
        <taxon>Chlamydomonadales</taxon>
        <taxon>Astrephomenaceae</taxon>
        <taxon>Astrephomene</taxon>
    </lineage>
</organism>
<evidence type="ECO:0000313" key="3">
    <source>
        <dbReference type="EMBL" id="GFR40495.1"/>
    </source>
</evidence>
<dbReference type="SUPFAM" id="SSF90257">
    <property type="entry name" value="Myosin rod fragments"/>
    <property type="match status" value="1"/>
</dbReference>
<evidence type="ECO:0000256" key="1">
    <source>
        <dbReference type="SAM" id="Coils"/>
    </source>
</evidence>
<feature type="compositionally biased region" description="Polar residues" evidence="2">
    <location>
        <begin position="514"/>
        <end position="533"/>
    </location>
</feature>
<feature type="compositionally biased region" description="Low complexity" evidence="2">
    <location>
        <begin position="396"/>
        <end position="405"/>
    </location>
</feature>